<comment type="caution">
    <text evidence="3">The sequence shown here is derived from an EMBL/GenBank/DDBJ whole genome shotgun (WGS) entry which is preliminary data.</text>
</comment>
<evidence type="ECO:0000256" key="1">
    <source>
        <dbReference type="PROSITE-ProRule" id="PRU00169"/>
    </source>
</evidence>
<organism evidence="3 4">
    <name type="scientific">Legionella israelensis</name>
    <dbReference type="NCBI Taxonomy" id="454"/>
    <lineage>
        <taxon>Bacteria</taxon>
        <taxon>Pseudomonadati</taxon>
        <taxon>Pseudomonadota</taxon>
        <taxon>Gammaproteobacteria</taxon>
        <taxon>Legionellales</taxon>
        <taxon>Legionellaceae</taxon>
        <taxon>Legionella</taxon>
    </lineage>
</organism>
<comment type="caution">
    <text evidence="1">Lacks conserved residue(s) required for the propagation of feature annotation.</text>
</comment>
<sequence>MPNCCGDVATAEIRRIEDEMKIHSKSKIITWTTEEKYRERLYNGSDERLSKPINVEELKKIIKCLMADKYSAFQSDATFFSGNIQVSENKEHRPCIPKM</sequence>
<evidence type="ECO:0000313" key="4">
    <source>
        <dbReference type="Proteomes" id="UP000054761"/>
    </source>
</evidence>
<dbReference type="AlphaFoldDB" id="A0A0W0VH85"/>
<reference evidence="3 4" key="1">
    <citation type="submission" date="2015-11" db="EMBL/GenBank/DDBJ databases">
        <title>Genomic analysis of 38 Legionella species identifies large and diverse effector repertoires.</title>
        <authorList>
            <person name="Burstein D."/>
            <person name="Amaro F."/>
            <person name="Zusman T."/>
            <person name="Lifshitz Z."/>
            <person name="Cohen O."/>
            <person name="Gilbert J.A."/>
            <person name="Pupko T."/>
            <person name="Shuman H.A."/>
            <person name="Segal G."/>
        </authorList>
    </citation>
    <scope>NUCLEOTIDE SEQUENCE [LARGE SCALE GENOMIC DNA]</scope>
    <source>
        <strain evidence="3 4">Bercovier 4</strain>
    </source>
</reference>
<feature type="domain" description="Response regulatory" evidence="2">
    <location>
        <begin position="1"/>
        <end position="66"/>
    </location>
</feature>
<dbReference type="PROSITE" id="PS50110">
    <property type="entry name" value="RESPONSE_REGULATORY"/>
    <property type="match status" value="1"/>
</dbReference>
<evidence type="ECO:0000313" key="3">
    <source>
        <dbReference type="EMBL" id="KTD19450.1"/>
    </source>
</evidence>
<dbReference type="Gene3D" id="3.40.50.2300">
    <property type="match status" value="1"/>
</dbReference>
<accession>A0A0W0VH85</accession>
<dbReference type="PATRIC" id="fig|454.4.peg.2193"/>
<dbReference type="GO" id="GO:0000160">
    <property type="term" value="P:phosphorelay signal transduction system"/>
    <property type="evidence" value="ECO:0007669"/>
    <property type="project" value="InterPro"/>
</dbReference>
<dbReference type="Proteomes" id="UP000054761">
    <property type="component" value="Unassembled WGS sequence"/>
</dbReference>
<evidence type="ECO:0000259" key="2">
    <source>
        <dbReference type="PROSITE" id="PS50110"/>
    </source>
</evidence>
<dbReference type="EMBL" id="LNYH01000112">
    <property type="protein sequence ID" value="KTD19450.1"/>
    <property type="molecule type" value="Genomic_DNA"/>
</dbReference>
<keyword evidence="4" id="KW-1185">Reference proteome</keyword>
<dbReference type="RefSeq" id="WP_058502330.1">
    <property type="nucleotide sequence ID" value="NZ_CP038273.1"/>
</dbReference>
<protein>
    <recommendedName>
        <fullName evidence="2">Response regulatory domain-containing protein</fullName>
    </recommendedName>
</protein>
<proteinExistence type="predicted"/>
<name>A0A0W0VH85_9GAMM</name>
<dbReference type="InterPro" id="IPR001789">
    <property type="entry name" value="Sig_transdc_resp-reg_receiver"/>
</dbReference>
<gene>
    <name evidence="3" type="ORF">Lisr_2012</name>
</gene>